<feature type="transmembrane region" description="Helical" evidence="1">
    <location>
        <begin position="328"/>
        <end position="348"/>
    </location>
</feature>
<dbReference type="OrthoDB" id="6279314at2"/>
<feature type="transmembrane region" description="Helical" evidence="1">
    <location>
        <begin position="207"/>
        <end position="230"/>
    </location>
</feature>
<keyword evidence="1" id="KW-1133">Transmembrane helix</keyword>
<dbReference type="InterPro" id="IPR000160">
    <property type="entry name" value="GGDEF_dom"/>
</dbReference>
<dbReference type="InterPro" id="IPR029787">
    <property type="entry name" value="Nucleotide_cyclase"/>
</dbReference>
<feature type="chain" id="PRO_5016875831" evidence="2">
    <location>
        <begin position="25"/>
        <end position="835"/>
    </location>
</feature>
<feature type="domain" description="GGDEF" evidence="4">
    <location>
        <begin position="421"/>
        <end position="564"/>
    </location>
</feature>
<keyword evidence="2" id="KW-0732">Signal</keyword>
<dbReference type="Gene3D" id="3.20.20.450">
    <property type="entry name" value="EAL domain"/>
    <property type="match status" value="1"/>
</dbReference>
<dbReference type="InterPro" id="IPR001633">
    <property type="entry name" value="EAL_dom"/>
</dbReference>
<feature type="transmembrane region" description="Helical" evidence="1">
    <location>
        <begin position="275"/>
        <end position="291"/>
    </location>
</feature>
<dbReference type="Pfam" id="PF00990">
    <property type="entry name" value="GGDEF"/>
    <property type="match status" value="1"/>
</dbReference>
<feature type="transmembrane region" description="Helical" evidence="1">
    <location>
        <begin position="176"/>
        <end position="200"/>
    </location>
</feature>
<dbReference type="GO" id="GO:0071111">
    <property type="term" value="F:cyclic-guanylate-specific phosphodiesterase activity"/>
    <property type="evidence" value="ECO:0007669"/>
    <property type="project" value="InterPro"/>
</dbReference>
<feature type="signal peptide" evidence="2">
    <location>
        <begin position="1"/>
        <end position="24"/>
    </location>
</feature>
<dbReference type="InterPro" id="IPR011622">
    <property type="entry name" value="7TMR_DISM_rcpt_extracell_dom2"/>
</dbReference>
<feature type="transmembrane region" description="Helical" evidence="1">
    <location>
        <begin position="297"/>
        <end position="316"/>
    </location>
</feature>
<evidence type="ECO:0000259" key="4">
    <source>
        <dbReference type="PROSITE" id="PS50887"/>
    </source>
</evidence>
<dbReference type="InterPro" id="IPR050706">
    <property type="entry name" value="Cyclic-di-GMP_PDE-like"/>
</dbReference>
<reference evidence="5 6" key="1">
    <citation type="submission" date="2018-07" db="EMBL/GenBank/DDBJ databases">
        <title>Genomic Encyclopedia of Type Strains, Phase III (KMG-III): the genomes of soil and plant-associated and newly described type strains.</title>
        <authorList>
            <person name="Whitman W."/>
        </authorList>
    </citation>
    <scope>NUCLEOTIDE SEQUENCE [LARGE SCALE GENOMIC DNA]</scope>
    <source>
        <strain evidence="5 6">CECT 7731</strain>
    </source>
</reference>
<dbReference type="PROSITE" id="PS50883">
    <property type="entry name" value="EAL"/>
    <property type="match status" value="1"/>
</dbReference>
<keyword evidence="1" id="KW-0472">Membrane</keyword>
<name>A0A368ZYL7_9GAMM</name>
<dbReference type="PROSITE" id="PS50887">
    <property type="entry name" value="GGDEF"/>
    <property type="match status" value="1"/>
</dbReference>
<proteinExistence type="predicted"/>
<dbReference type="Gene3D" id="3.30.70.270">
    <property type="match status" value="1"/>
</dbReference>
<keyword evidence="1" id="KW-0812">Transmembrane</keyword>
<dbReference type="SUPFAM" id="SSF55073">
    <property type="entry name" value="Nucleotide cyclase"/>
    <property type="match status" value="1"/>
</dbReference>
<dbReference type="InterPro" id="IPR043128">
    <property type="entry name" value="Rev_trsase/Diguanyl_cyclase"/>
</dbReference>
<dbReference type="CDD" id="cd01948">
    <property type="entry name" value="EAL"/>
    <property type="match status" value="1"/>
</dbReference>
<feature type="domain" description="EAL" evidence="3">
    <location>
        <begin position="572"/>
        <end position="825"/>
    </location>
</feature>
<evidence type="ECO:0000256" key="2">
    <source>
        <dbReference type="SAM" id="SignalP"/>
    </source>
</evidence>
<protein>
    <submittedName>
        <fullName evidence="5">Diguanylate cyclase/phosphodiesterase</fullName>
    </submittedName>
</protein>
<dbReference type="SMART" id="SM00267">
    <property type="entry name" value="GGDEF"/>
    <property type="match status" value="1"/>
</dbReference>
<dbReference type="InterPro" id="IPR035919">
    <property type="entry name" value="EAL_sf"/>
</dbReference>
<evidence type="ECO:0000313" key="6">
    <source>
        <dbReference type="Proteomes" id="UP000253506"/>
    </source>
</evidence>
<evidence type="ECO:0000256" key="1">
    <source>
        <dbReference type="SAM" id="Phobius"/>
    </source>
</evidence>
<dbReference type="AlphaFoldDB" id="A0A368ZYL7"/>
<dbReference type="Pfam" id="PF07695">
    <property type="entry name" value="7TMR-DISM_7TM"/>
    <property type="match status" value="1"/>
</dbReference>
<dbReference type="InterPro" id="IPR011623">
    <property type="entry name" value="7TMR_DISM_rcpt_extracell_dom1"/>
</dbReference>
<dbReference type="Gene3D" id="2.60.40.2380">
    <property type="match status" value="1"/>
</dbReference>
<sequence>MISRRFLLSILLATHLWIPLSAYSDEGDRIDKNIPTLKETTSLSAQEALASTHFKKSNFEQSQAFSKQAYWHKLAFPKADTTNSQPTIYLNLNYYVIEHLDFFLFHGETLQQQWKRGALDEWKSDKQPYHGIWIPISLSSEEATTLLVRKQGNSPLLTPFKLFDREKAIQVKEQKLLFWTFIISSLGILLAHNVFVFILLRQPGFIYYLGLNVVIFIGLSIITGFSRWIFSEALNQWLINYLFVVFGIGAWILFRFTVQFLQEVQVPSRKSLLRKYGDGIFIAFLIMTQLISVKASAMFFAAIEVFMLIVCFYWGIKAYLKGFTAVRFYLFSWLFLIVGSMLNTLIFWKILPINLITESIFPVACILQLLGFSFAFADKAKHIEKTRLLQAITDLPTGLPNRAYYFDHLPMQLKELDKNSPSLALVMIDMSNYQTLSQALGPTKADSVICEAIRNIHHQLADLKGLLSFPLPNQNTKNLIRLTAAHLVLISTEPGRLKQLIHDLQKILDNPTQIDKIHFRHQYKIGSVLYPSQGNNLNNLYKNALTASQSVTYSSGNWAPFTDNVKNNHAHQLNLITLLTNDIENEKLYFDIQPQVNLANHGIVGGEVLIRWHNEHLGQVSPGEFIPLAEQTGLIYKLTDMLIEKVFSWAYEHPQALANQCLSINISALDLLQEGFARRVIDNVIKHQLSANKFTLEITETSVFDNNETVHKNVKQLHKAGFKIAIDDFGVGYSSMQNLVALETDELKIDQFFVMNLLNDPQSQILCRNMIDLSKALEITSVAEGIESKEILKLLRQWHCQIGQGYHLYRPMPPVKYLALLVENDLPLSEPVNRA</sequence>
<dbReference type="Pfam" id="PF00563">
    <property type="entry name" value="EAL"/>
    <property type="match status" value="1"/>
</dbReference>
<feature type="transmembrane region" description="Helical" evidence="1">
    <location>
        <begin position="360"/>
        <end position="377"/>
    </location>
</feature>
<dbReference type="EMBL" id="QPJQ01000016">
    <property type="protein sequence ID" value="RCX02023.1"/>
    <property type="molecule type" value="Genomic_DNA"/>
</dbReference>
<dbReference type="PANTHER" id="PTHR33121">
    <property type="entry name" value="CYCLIC DI-GMP PHOSPHODIESTERASE PDEF"/>
    <property type="match status" value="1"/>
</dbReference>
<evidence type="ECO:0000313" key="5">
    <source>
        <dbReference type="EMBL" id="RCX02023.1"/>
    </source>
</evidence>
<organism evidence="5 6">
    <name type="scientific">Marinomonas foliarum</name>
    <dbReference type="NCBI Taxonomy" id="491950"/>
    <lineage>
        <taxon>Bacteria</taxon>
        <taxon>Pseudomonadati</taxon>
        <taxon>Pseudomonadota</taxon>
        <taxon>Gammaproteobacteria</taxon>
        <taxon>Oceanospirillales</taxon>
        <taxon>Oceanospirillaceae</taxon>
        <taxon>Marinomonas</taxon>
    </lineage>
</organism>
<dbReference type="RefSeq" id="WP_114412180.1">
    <property type="nucleotide sequence ID" value="NZ_QPJQ01000016.1"/>
</dbReference>
<gene>
    <name evidence="5" type="ORF">DFP77_11669</name>
</gene>
<dbReference type="SMART" id="SM00052">
    <property type="entry name" value="EAL"/>
    <property type="match status" value="1"/>
</dbReference>
<comment type="caution">
    <text evidence="5">The sequence shown here is derived from an EMBL/GenBank/DDBJ whole genome shotgun (WGS) entry which is preliminary data.</text>
</comment>
<feature type="transmembrane region" description="Helical" evidence="1">
    <location>
        <begin position="236"/>
        <end position="254"/>
    </location>
</feature>
<dbReference type="Proteomes" id="UP000253506">
    <property type="component" value="Unassembled WGS sequence"/>
</dbReference>
<dbReference type="PANTHER" id="PTHR33121:SF79">
    <property type="entry name" value="CYCLIC DI-GMP PHOSPHODIESTERASE PDED-RELATED"/>
    <property type="match status" value="1"/>
</dbReference>
<dbReference type="Pfam" id="PF07696">
    <property type="entry name" value="7TMR-DISMED2"/>
    <property type="match status" value="1"/>
</dbReference>
<dbReference type="SUPFAM" id="SSF141868">
    <property type="entry name" value="EAL domain-like"/>
    <property type="match status" value="1"/>
</dbReference>
<accession>A0A368ZYL7</accession>
<evidence type="ECO:0000259" key="3">
    <source>
        <dbReference type="PROSITE" id="PS50883"/>
    </source>
</evidence>